<reference evidence="3" key="1">
    <citation type="journal article" date="2023" name="Mol. Phylogenet. Evol.">
        <title>Genome-scale phylogeny and comparative genomics of the fungal order Sordariales.</title>
        <authorList>
            <person name="Hensen N."/>
            <person name="Bonometti L."/>
            <person name="Westerberg I."/>
            <person name="Brannstrom I.O."/>
            <person name="Guillou S."/>
            <person name="Cros-Aarteil S."/>
            <person name="Calhoun S."/>
            <person name="Haridas S."/>
            <person name="Kuo A."/>
            <person name="Mondo S."/>
            <person name="Pangilinan J."/>
            <person name="Riley R."/>
            <person name="LaButti K."/>
            <person name="Andreopoulos B."/>
            <person name="Lipzen A."/>
            <person name="Chen C."/>
            <person name="Yan M."/>
            <person name="Daum C."/>
            <person name="Ng V."/>
            <person name="Clum A."/>
            <person name="Steindorff A."/>
            <person name="Ohm R.A."/>
            <person name="Martin F."/>
            <person name="Silar P."/>
            <person name="Natvig D.O."/>
            <person name="Lalanne C."/>
            <person name="Gautier V."/>
            <person name="Ament-Velasquez S.L."/>
            <person name="Kruys A."/>
            <person name="Hutchinson M.I."/>
            <person name="Powell A.J."/>
            <person name="Barry K."/>
            <person name="Miller A.N."/>
            <person name="Grigoriev I.V."/>
            <person name="Debuchy R."/>
            <person name="Gladieux P."/>
            <person name="Hiltunen Thoren M."/>
            <person name="Johannesson H."/>
        </authorList>
    </citation>
    <scope>NUCLEOTIDE SEQUENCE</scope>
    <source>
        <strain evidence="3">CBS 538.74</strain>
    </source>
</reference>
<evidence type="ECO:0000256" key="1">
    <source>
        <dbReference type="SAM" id="MobiDB-lite"/>
    </source>
</evidence>
<proteinExistence type="predicted"/>
<evidence type="ECO:0000313" key="3">
    <source>
        <dbReference type="EMBL" id="KAK4149402.1"/>
    </source>
</evidence>
<feature type="region of interest" description="Disordered" evidence="1">
    <location>
        <begin position="1"/>
        <end position="71"/>
    </location>
</feature>
<dbReference type="Pfam" id="PF10544">
    <property type="entry name" value="T5orf172"/>
    <property type="match status" value="1"/>
</dbReference>
<reference evidence="3" key="2">
    <citation type="submission" date="2023-05" db="EMBL/GenBank/DDBJ databases">
        <authorList>
            <consortium name="Lawrence Berkeley National Laboratory"/>
            <person name="Steindorff A."/>
            <person name="Hensen N."/>
            <person name="Bonometti L."/>
            <person name="Westerberg I."/>
            <person name="Brannstrom I.O."/>
            <person name="Guillou S."/>
            <person name="Cros-Aarteil S."/>
            <person name="Calhoun S."/>
            <person name="Haridas S."/>
            <person name="Kuo A."/>
            <person name="Mondo S."/>
            <person name="Pangilinan J."/>
            <person name="Riley R."/>
            <person name="Labutti K."/>
            <person name="Andreopoulos B."/>
            <person name="Lipzen A."/>
            <person name="Chen C."/>
            <person name="Yanf M."/>
            <person name="Daum C."/>
            <person name="Ng V."/>
            <person name="Clum A."/>
            <person name="Ohm R."/>
            <person name="Martin F."/>
            <person name="Silar P."/>
            <person name="Natvig D."/>
            <person name="Lalanne C."/>
            <person name="Gautier V."/>
            <person name="Ament-Velasquez S.L."/>
            <person name="Kruys A."/>
            <person name="Hutchinson M.I."/>
            <person name="Powell A.J."/>
            <person name="Barry K."/>
            <person name="Miller A.N."/>
            <person name="Grigoriev I.V."/>
            <person name="Debuchy R."/>
            <person name="Gladieux P."/>
            <person name="Thoren M.H."/>
            <person name="Johannesson H."/>
        </authorList>
    </citation>
    <scope>NUCLEOTIDE SEQUENCE</scope>
    <source>
        <strain evidence="3">CBS 538.74</strain>
    </source>
</reference>
<organism evidence="3 4">
    <name type="scientific">Chaetomidium leptoderma</name>
    <dbReference type="NCBI Taxonomy" id="669021"/>
    <lineage>
        <taxon>Eukaryota</taxon>
        <taxon>Fungi</taxon>
        <taxon>Dikarya</taxon>
        <taxon>Ascomycota</taxon>
        <taxon>Pezizomycotina</taxon>
        <taxon>Sordariomycetes</taxon>
        <taxon>Sordariomycetidae</taxon>
        <taxon>Sordariales</taxon>
        <taxon>Chaetomiaceae</taxon>
        <taxon>Chaetomidium</taxon>
    </lineage>
</organism>
<dbReference type="InterPro" id="IPR018306">
    <property type="entry name" value="Phage_T5_Orf172_DNA-bd"/>
</dbReference>
<feature type="compositionally biased region" description="Low complexity" evidence="1">
    <location>
        <begin position="41"/>
        <end position="51"/>
    </location>
</feature>
<evidence type="ECO:0000259" key="2">
    <source>
        <dbReference type="Pfam" id="PF10544"/>
    </source>
</evidence>
<feature type="domain" description="Bacteriophage T5 Orf172 DNA-binding" evidence="2">
    <location>
        <begin position="95"/>
        <end position="221"/>
    </location>
</feature>
<feature type="compositionally biased region" description="Polar residues" evidence="1">
    <location>
        <begin position="61"/>
        <end position="71"/>
    </location>
</feature>
<keyword evidence="4" id="KW-1185">Reference proteome</keyword>
<accession>A0AAN6VDE2</accession>
<evidence type="ECO:0000313" key="4">
    <source>
        <dbReference type="Proteomes" id="UP001302745"/>
    </source>
</evidence>
<sequence>MNAISTTRYSPPGYYHDVLDSKPPNLTLLGSGPYPEESESESSSSETTPSEAYISPRPSPKRNQPATPQSTLTKIKNLVRKSPNLDKTDTSKPGSVYIVPVTHRRTGTHLLKIGCTAEANVHTRLNALRNTCHVDLDWHDEDHPAATTAAADADADGALFGLLPPHHQQVTGGYYYKLVEKLAHAQLERFNYRFDCACGARHQEYFTGVEAGVVYGVVRGWVRFCEARPWYLHGERSSSSSLFCSFFPVSRRGSSGSTLEQKKKKMAGLVGDLKEEWVDRLEGCCREVLALQVGDGGSQVNVEAVAAVWMRFASASTADWLWHDLRRCWASERLAVLLALVVPWVFWQAYWVREVVMWMWVARGVCWLAADLGFKCPTAESVLGHWVGRQGELFRERVGSLAMLGLKTGFRVLKWCLSRLAT</sequence>
<gene>
    <name evidence="3" type="ORF">C8A00DRAFT_38009</name>
</gene>
<dbReference type="Proteomes" id="UP001302745">
    <property type="component" value="Unassembled WGS sequence"/>
</dbReference>
<dbReference type="AlphaFoldDB" id="A0AAN6VDE2"/>
<protein>
    <recommendedName>
        <fullName evidence="2">Bacteriophage T5 Orf172 DNA-binding domain-containing protein</fullName>
    </recommendedName>
</protein>
<dbReference type="EMBL" id="MU857164">
    <property type="protein sequence ID" value="KAK4149402.1"/>
    <property type="molecule type" value="Genomic_DNA"/>
</dbReference>
<name>A0AAN6VDE2_9PEZI</name>
<comment type="caution">
    <text evidence="3">The sequence shown here is derived from an EMBL/GenBank/DDBJ whole genome shotgun (WGS) entry which is preliminary data.</text>
</comment>